<gene>
    <name evidence="2" type="ORF">Kpol_1018p59</name>
</gene>
<dbReference type="KEGG" id="vpo:Kpol_1018p59"/>
<dbReference type="GeneID" id="5547884"/>
<name>A7TDQ7_VANPO</name>
<feature type="coiled-coil region" evidence="1">
    <location>
        <begin position="81"/>
        <end position="145"/>
    </location>
</feature>
<protein>
    <submittedName>
        <fullName evidence="2">Uncharacterized protein</fullName>
    </submittedName>
</protein>
<dbReference type="HOGENOM" id="CLU_1134321_0_0_1"/>
<dbReference type="AlphaFoldDB" id="A7TDQ7"/>
<dbReference type="Proteomes" id="UP000000267">
    <property type="component" value="Unassembled WGS sequence"/>
</dbReference>
<dbReference type="InParanoid" id="A7TDQ7"/>
<evidence type="ECO:0000313" key="2">
    <source>
        <dbReference type="EMBL" id="EDO19527.1"/>
    </source>
</evidence>
<evidence type="ECO:0000313" key="3">
    <source>
        <dbReference type="Proteomes" id="UP000000267"/>
    </source>
</evidence>
<reference evidence="2 3" key="1">
    <citation type="journal article" date="2007" name="Proc. Natl. Acad. Sci. U.S.A.">
        <title>Independent sorting-out of thousands of duplicated gene pairs in two yeast species descended from a whole-genome duplication.</title>
        <authorList>
            <person name="Scannell D.R."/>
            <person name="Frank A.C."/>
            <person name="Conant G.C."/>
            <person name="Byrne K.P."/>
            <person name="Woolfit M."/>
            <person name="Wolfe K.H."/>
        </authorList>
    </citation>
    <scope>NUCLEOTIDE SEQUENCE [LARGE SCALE GENOMIC DNA]</scope>
    <source>
        <strain evidence="3">ATCC 22028 / DSM 70294 / BCRC 21397 / CBS 2163 / NBRC 10782 / NRRL Y-8283 / UCD 57-17</strain>
    </source>
</reference>
<organism evidence="3">
    <name type="scientific">Vanderwaltozyma polyspora (strain ATCC 22028 / DSM 70294 / BCRC 21397 / CBS 2163 / NBRC 10782 / NRRL Y-8283 / UCD 57-17)</name>
    <name type="common">Kluyveromyces polysporus</name>
    <dbReference type="NCBI Taxonomy" id="436907"/>
    <lineage>
        <taxon>Eukaryota</taxon>
        <taxon>Fungi</taxon>
        <taxon>Dikarya</taxon>
        <taxon>Ascomycota</taxon>
        <taxon>Saccharomycotina</taxon>
        <taxon>Saccharomycetes</taxon>
        <taxon>Saccharomycetales</taxon>
        <taxon>Saccharomycetaceae</taxon>
        <taxon>Vanderwaltozyma</taxon>
    </lineage>
</organism>
<evidence type="ECO:0000256" key="1">
    <source>
        <dbReference type="SAM" id="Coils"/>
    </source>
</evidence>
<dbReference type="EMBL" id="DS480378">
    <property type="protein sequence ID" value="EDO19527.1"/>
    <property type="molecule type" value="Genomic_DNA"/>
</dbReference>
<dbReference type="OrthoDB" id="4069891at2759"/>
<sequence length="290" mass="33496">MKDKIIFDKEETTNSSSLGLSFKNSDIGSANSGYDLKLIADSLEKLQIGHKRIAHVVEAINTTSINMLLDIDSLLNRSKNNNKHLEKLDTLEESILSLQENINSFWGAKIKEEGNQEIDIVLKQLEHEKEMRKLYENELTKYEEGLGTLKKLELTIQERSIELTKINTDYDLCKKLLKERYEEYKSLQEEYFTLHEKINALINQDLSSITGDLTLTNSIIMRNGNTANCNNENISQTFREIDDRIFQLIQETHQLNVKPKQHNNNRRIVSFDQLDLDWKASDSASSDNEI</sequence>
<accession>A7TDQ7</accession>
<dbReference type="RefSeq" id="XP_001647385.1">
    <property type="nucleotide sequence ID" value="XM_001647335.1"/>
</dbReference>
<keyword evidence="1" id="KW-0175">Coiled coil</keyword>
<keyword evidence="3" id="KW-1185">Reference proteome</keyword>
<dbReference type="STRING" id="436907.A7TDQ7"/>
<proteinExistence type="predicted"/>